<organism evidence="2">
    <name type="scientific">uncultured Desulfobacterium sp</name>
    <dbReference type="NCBI Taxonomy" id="201089"/>
    <lineage>
        <taxon>Bacteria</taxon>
        <taxon>Pseudomonadati</taxon>
        <taxon>Thermodesulfobacteriota</taxon>
        <taxon>Desulfobacteria</taxon>
        <taxon>Desulfobacterales</taxon>
        <taxon>Desulfobacteriaceae</taxon>
        <taxon>Desulfobacterium</taxon>
        <taxon>environmental samples</taxon>
    </lineage>
</organism>
<protein>
    <recommendedName>
        <fullName evidence="3">FlhB domain protein</fullName>
    </recommendedName>
</protein>
<evidence type="ECO:0008006" key="3">
    <source>
        <dbReference type="Google" id="ProtNLM"/>
    </source>
</evidence>
<accession>E1YHM4</accession>
<dbReference type="GO" id="GO:0005886">
    <property type="term" value="C:plasma membrane"/>
    <property type="evidence" value="ECO:0007669"/>
    <property type="project" value="TreeGrafter"/>
</dbReference>
<evidence type="ECO:0000313" key="2">
    <source>
        <dbReference type="EMBL" id="CBX30143.1"/>
    </source>
</evidence>
<sequence>MTLKNELNKAVALRYVPEREQAPRVIATGKGKLAEKIIQVAKEHNIHIHSDPDLVEMLSQLKPDQEIPSDLYKVVAEILVFVYSLNGKKMSR</sequence>
<dbReference type="SUPFAM" id="SSF160544">
    <property type="entry name" value="EscU C-terminal domain-like"/>
    <property type="match status" value="1"/>
</dbReference>
<dbReference type="InterPro" id="IPR029025">
    <property type="entry name" value="T3SS_substrate_exporter_C"/>
</dbReference>
<dbReference type="EMBL" id="FR695874">
    <property type="protein sequence ID" value="CBX30143.1"/>
    <property type="molecule type" value="Genomic_DNA"/>
</dbReference>
<proteinExistence type="inferred from homology"/>
<name>E1YHM4_9BACT</name>
<reference evidence="2" key="1">
    <citation type="journal article" date="2011" name="Environ. Microbiol.">
        <title>Genomic insights into the metabolic potential of the polycyclic aromatic hydrocarbon degrading sulfate-reducing Deltaproteobacterium N47.</title>
        <authorList>
            <person name="Bergmann F."/>
            <person name="Selesi D."/>
            <person name="Weinmaier T."/>
            <person name="Tischler P."/>
            <person name="Rattei T."/>
            <person name="Meckenstock R.U."/>
        </authorList>
    </citation>
    <scope>NUCLEOTIDE SEQUENCE</scope>
</reference>
<dbReference type="Gene3D" id="3.40.1690.10">
    <property type="entry name" value="secretion proteins EscU"/>
    <property type="match status" value="1"/>
</dbReference>
<dbReference type="InterPro" id="IPR006135">
    <property type="entry name" value="T3SS_substrate_exporter"/>
</dbReference>
<dbReference type="Pfam" id="PF01312">
    <property type="entry name" value="Bac_export_2"/>
    <property type="match status" value="1"/>
</dbReference>
<comment type="similarity">
    <text evidence="1">Belongs to the type III secretion exporter family.</text>
</comment>
<dbReference type="AlphaFoldDB" id="E1YHM4"/>
<gene>
    <name evidence="2" type="ORF">N47_D29520</name>
</gene>
<dbReference type="PANTHER" id="PTHR30531:SF12">
    <property type="entry name" value="FLAGELLAR BIOSYNTHETIC PROTEIN FLHB"/>
    <property type="match status" value="1"/>
</dbReference>
<dbReference type="GO" id="GO:0009306">
    <property type="term" value="P:protein secretion"/>
    <property type="evidence" value="ECO:0007669"/>
    <property type="project" value="InterPro"/>
</dbReference>
<evidence type="ECO:0000256" key="1">
    <source>
        <dbReference type="ARBA" id="ARBA00010690"/>
    </source>
</evidence>
<dbReference type="PANTHER" id="PTHR30531">
    <property type="entry name" value="FLAGELLAR BIOSYNTHETIC PROTEIN FLHB"/>
    <property type="match status" value="1"/>
</dbReference>